<evidence type="ECO:0000256" key="1">
    <source>
        <dbReference type="SAM" id="Phobius"/>
    </source>
</evidence>
<keyword evidence="1" id="KW-0812">Transmembrane</keyword>
<name>A0AAV7H749_DENCH</name>
<keyword evidence="1" id="KW-1133">Transmembrane helix</keyword>
<organism evidence="2 3">
    <name type="scientific">Dendrobium chrysotoxum</name>
    <name type="common">Orchid</name>
    <dbReference type="NCBI Taxonomy" id="161865"/>
    <lineage>
        <taxon>Eukaryota</taxon>
        <taxon>Viridiplantae</taxon>
        <taxon>Streptophyta</taxon>
        <taxon>Embryophyta</taxon>
        <taxon>Tracheophyta</taxon>
        <taxon>Spermatophyta</taxon>
        <taxon>Magnoliopsida</taxon>
        <taxon>Liliopsida</taxon>
        <taxon>Asparagales</taxon>
        <taxon>Orchidaceae</taxon>
        <taxon>Epidendroideae</taxon>
        <taxon>Malaxideae</taxon>
        <taxon>Dendrobiinae</taxon>
        <taxon>Dendrobium</taxon>
    </lineage>
</organism>
<evidence type="ECO:0000313" key="3">
    <source>
        <dbReference type="Proteomes" id="UP000775213"/>
    </source>
</evidence>
<evidence type="ECO:0000313" key="2">
    <source>
        <dbReference type="EMBL" id="KAH0463813.1"/>
    </source>
</evidence>
<reference evidence="2 3" key="1">
    <citation type="journal article" date="2021" name="Hortic Res">
        <title>Chromosome-scale assembly of the Dendrobium chrysotoxum genome enhances the understanding of orchid evolution.</title>
        <authorList>
            <person name="Zhang Y."/>
            <person name="Zhang G.Q."/>
            <person name="Zhang D."/>
            <person name="Liu X.D."/>
            <person name="Xu X.Y."/>
            <person name="Sun W.H."/>
            <person name="Yu X."/>
            <person name="Zhu X."/>
            <person name="Wang Z.W."/>
            <person name="Zhao X."/>
            <person name="Zhong W.Y."/>
            <person name="Chen H."/>
            <person name="Yin W.L."/>
            <person name="Huang T."/>
            <person name="Niu S.C."/>
            <person name="Liu Z.J."/>
        </authorList>
    </citation>
    <scope>NUCLEOTIDE SEQUENCE [LARGE SCALE GENOMIC DNA]</scope>
    <source>
        <strain evidence="2">Lindl</strain>
    </source>
</reference>
<feature type="transmembrane region" description="Helical" evidence="1">
    <location>
        <begin position="227"/>
        <end position="250"/>
    </location>
</feature>
<proteinExistence type="predicted"/>
<dbReference type="Proteomes" id="UP000775213">
    <property type="component" value="Unassembled WGS sequence"/>
</dbReference>
<sequence length="260" mass="29373">MFDRGELARFTGSDANGAESAHFQQGSRIRRIQVTAQVAKSVIPTHQSVSKFQIPPSLQIPTSFISEFPTRILPHHQTKSRSYTMPTSEGNQISLQQQYHRLRRDWDHYKTSIPFRRRSRSTADLPSSASDYDSEFFQISCKNLASFPQCISQSERMRLEDLEKVKQAKATEIGSPLCCGNFSLSSSSLNWHEYEYENSSSDNDDDGLEEKDVLTGQKQEWTKRQRWFFIIGIGAVVAAGVCSFGALFGLDDVGQLMTPT</sequence>
<keyword evidence="3" id="KW-1185">Reference proteome</keyword>
<gene>
    <name evidence="2" type="ORF">IEQ34_006599</name>
</gene>
<protein>
    <submittedName>
        <fullName evidence="2">Uncharacterized protein</fullName>
    </submittedName>
</protein>
<comment type="caution">
    <text evidence="2">The sequence shown here is derived from an EMBL/GenBank/DDBJ whole genome shotgun (WGS) entry which is preliminary data.</text>
</comment>
<keyword evidence="1" id="KW-0472">Membrane</keyword>
<dbReference type="EMBL" id="JAGFBR010000007">
    <property type="protein sequence ID" value="KAH0463813.1"/>
    <property type="molecule type" value="Genomic_DNA"/>
</dbReference>
<accession>A0AAV7H749</accession>
<dbReference type="AlphaFoldDB" id="A0AAV7H749"/>